<protein>
    <submittedName>
        <fullName evidence="1">Uncharacterized protein</fullName>
    </submittedName>
</protein>
<dbReference type="Proteomes" id="UP000464644">
    <property type="component" value="Chromosome"/>
</dbReference>
<evidence type="ECO:0000313" key="2">
    <source>
        <dbReference type="Proteomes" id="UP000464644"/>
    </source>
</evidence>
<keyword evidence="2" id="KW-1185">Reference proteome</keyword>
<organism evidence="1 2">
    <name type="scientific">Pseudomonas asturiensis</name>
    <dbReference type="NCBI Taxonomy" id="1190415"/>
    <lineage>
        <taxon>Bacteria</taxon>
        <taxon>Pseudomonadati</taxon>
        <taxon>Pseudomonadota</taxon>
        <taxon>Gammaproteobacteria</taxon>
        <taxon>Pseudomonadales</taxon>
        <taxon>Pseudomonadaceae</taxon>
        <taxon>Pseudomonas</taxon>
    </lineage>
</organism>
<gene>
    <name evidence="1" type="ORF">N015_13400</name>
</gene>
<evidence type="ECO:0000313" key="1">
    <source>
        <dbReference type="EMBL" id="QHF03350.1"/>
    </source>
</evidence>
<reference evidence="1 2" key="1">
    <citation type="journal article" date="2014" name="Genome Announc.">
        <title>Draft Genome Sequences of a Phylogenetically Diverse Suite of Pseudomonas syringae Strains from Multiple Source Populations.</title>
        <authorList>
            <person name="Baltrus D.A."/>
            <person name="Yourstone S."/>
            <person name="Lind A."/>
            <person name="Guilbaud C."/>
            <person name="Sands D.C."/>
            <person name="Jones C.D."/>
            <person name="Morris C.E."/>
            <person name="Dangl J.L."/>
        </authorList>
    </citation>
    <scope>NUCLEOTIDE SEQUENCE [LARGE SCALE GENOMIC DNA]</scope>
    <source>
        <strain evidence="1 2">CC1524</strain>
    </source>
</reference>
<sequence>MAVTAPVLSTLPSPPLPTDEEATFDAKAGASLTAQSNMVVEVNASLQWMATQVNAADGYATSSATNANRAEAAAGSAAAIAAAIGSQAGLPSMVGNARRALAVNANETGVSYQTLIMGSFIEPAMATASVSGTYALNVNTTGFFSLTPTAATTLTLSLPTLTTTQVMVFVVEIQQGSTAFAITWPGSIVWTTPGGVAPTSPNAGKRAEYILTVQGTTVKGRKGASN</sequence>
<proteinExistence type="predicted"/>
<accession>A0ABX6HCQ9</accession>
<dbReference type="EMBL" id="CP047265">
    <property type="protein sequence ID" value="QHF03350.1"/>
    <property type="molecule type" value="Genomic_DNA"/>
</dbReference>
<dbReference type="RefSeq" id="WP_032622606.1">
    <property type="nucleotide sequence ID" value="NZ_CP047265.1"/>
</dbReference>
<name>A0ABX6HCQ9_9PSED</name>